<keyword evidence="1" id="KW-0812">Transmembrane</keyword>
<protein>
    <recommendedName>
        <fullName evidence="6">DoxX-like family protein</fullName>
    </recommendedName>
</protein>
<evidence type="ECO:0000313" key="3">
    <source>
        <dbReference type="EMBL" id="SDF72575.1"/>
    </source>
</evidence>
<gene>
    <name evidence="3" type="ORF">SAMN05216575_11043</name>
    <name evidence="2" type="ORF">SIM71_22485</name>
</gene>
<keyword evidence="1" id="KW-0472">Membrane</keyword>
<sequence>MDFIARNFKWLMLVSGVLTATMFYGLFAPQAALQSMFDASFDGQLQSLVIRSWSALVGLMGVLLIYGALSPQHRVLCAVIAALSKAIFVTLVMIHGQPYLPSAAAVIALDLLVIASTLLYLLSTRRHALV</sequence>
<organism evidence="3 4">
    <name type="scientific">Ectopseudomonas alcaliphila</name>
    <dbReference type="NCBI Taxonomy" id="101564"/>
    <lineage>
        <taxon>Bacteria</taxon>
        <taxon>Pseudomonadati</taxon>
        <taxon>Pseudomonadota</taxon>
        <taxon>Gammaproteobacteria</taxon>
        <taxon>Pseudomonadales</taxon>
        <taxon>Pseudomonadaceae</taxon>
        <taxon>Ectopseudomonas</taxon>
    </lineage>
</organism>
<dbReference type="EMBL" id="JAWXXP010000001">
    <property type="protein sequence ID" value="MDX5994841.1"/>
    <property type="molecule type" value="Genomic_DNA"/>
</dbReference>
<dbReference type="RefSeq" id="WP_074681997.1">
    <property type="nucleotide sequence ID" value="NZ_CBCSET010000002.1"/>
</dbReference>
<feature type="transmembrane region" description="Helical" evidence="1">
    <location>
        <begin position="100"/>
        <end position="122"/>
    </location>
</feature>
<dbReference type="OrthoDB" id="341943at2"/>
<dbReference type="AlphaFoldDB" id="A0A1G7NEN4"/>
<dbReference type="Proteomes" id="UP000182413">
    <property type="component" value="Unassembled WGS sequence"/>
</dbReference>
<reference evidence="3 4" key="1">
    <citation type="submission" date="2016-10" db="EMBL/GenBank/DDBJ databases">
        <authorList>
            <person name="de Groot N.N."/>
        </authorList>
    </citation>
    <scope>NUCLEOTIDE SEQUENCE [LARGE SCALE GENOMIC DNA]</scope>
    <source>
        <strain evidence="3 4">JCM 10630</strain>
    </source>
</reference>
<evidence type="ECO:0000256" key="1">
    <source>
        <dbReference type="SAM" id="Phobius"/>
    </source>
</evidence>
<name>A0A1G7NEN4_9GAMM</name>
<reference evidence="2 5" key="2">
    <citation type="submission" date="2023-11" db="EMBL/GenBank/DDBJ databases">
        <title>MicrobeMod: A computational toolkit for identifying prokaryotic methylation and restriction-modification with nanopore sequencing.</title>
        <authorList>
            <person name="Crits-Christoph A."/>
            <person name="Kang S.C."/>
            <person name="Lee H."/>
            <person name="Ostrov N."/>
        </authorList>
    </citation>
    <scope>NUCLEOTIDE SEQUENCE [LARGE SCALE GENOMIC DNA]</scope>
    <source>
        <strain evidence="2 5">ATCC BAA-571</strain>
    </source>
</reference>
<keyword evidence="5" id="KW-1185">Reference proteome</keyword>
<accession>A0A1G7NEN4</accession>
<dbReference type="EMBL" id="FNAE01000010">
    <property type="protein sequence ID" value="SDF72575.1"/>
    <property type="molecule type" value="Genomic_DNA"/>
</dbReference>
<evidence type="ECO:0000313" key="5">
    <source>
        <dbReference type="Proteomes" id="UP001278050"/>
    </source>
</evidence>
<evidence type="ECO:0000313" key="2">
    <source>
        <dbReference type="EMBL" id="MDX5994841.1"/>
    </source>
</evidence>
<keyword evidence="1" id="KW-1133">Transmembrane helix</keyword>
<evidence type="ECO:0008006" key="6">
    <source>
        <dbReference type="Google" id="ProtNLM"/>
    </source>
</evidence>
<feature type="transmembrane region" description="Helical" evidence="1">
    <location>
        <begin position="48"/>
        <end position="68"/>
    </location>
</feature>
<evidence type="ECO:0000313" key="4">
    <source>
        <dbReference type="Proteomes" id="UP000182413"/>
    </source>
</evidence>
<feature type="transmembrane region" description="Helical" evidence="1">
    <location>
        <begin position="7"/>
        <end position="28"/>
    </location>
</feature>
<proteinExistence type="predicted"/>
<dbReference type="Proteomes" id="UP001278050">
    <property type="component" value="Unassembled WGS sequence"/>
</dbReference>
<feature type="transmembrane region" description="Helical" evidence="1">
    <location>
        <begin position="75"/>
        <end position="94"/>
    </location>
</feature>